<organism evidence="1 2">
    <name type="scientific">Bacteroides faecium</name>
    <dbReference type="NCBI Taxonomy" id="2715212"/>
    <lineage>
        <taxon>Bacteria</taxon>
        <taxon>Pseudomonadati</taxon>
        <taxon>Bacteroidota</taxon>
        <taxon>Bacteroidia</taxon>
        <taxon>Bacteroidales</taxon>
        <taxon>Bacteroidaceae</taxon>
        <taxon>Bacteroides</taxon>
    </lineage>
</organism>
<evidence type="ECO:0000313" key="1">
    <source>
        <dbReference type="EMBL" id="QIU94878.1"/>
    </source>
</evidence>
<accession>A0A6H0KQR1</accession>
<dbReference type="Proteomes" id="UP000501780">
    <property type="component" value="Chromosome"/>
</dbReference>
<reference evidence="1 2" key="1">
    <citation type="submission" date="2020-03" db="EMBL/GenBank/DDBJ databases">
        <title>Genomic analysis of Bacteroides faecium CBA7301.</title>
        <authorList>
            <person name="Kim J."/>
            <person name="Roh S.W."/>
        </authorList>
    </citation>
    <scope>NUCLEOTIDE SEQUENCE [LARGE SCALE GENOMIC DNA]</scope>
    <source>
        <strain evidence="1 2">CBA7301</strain>
    </source>
</reference>
<protein>
    <submittedName>
        <fullName evidence="1">Uncharacterized protein</fullName>
    </submittedName>
</protein>
<sequence length="112" mass="13209">MMNYKEIEEKEKENAGRMFLYVEEEKLVAYELSAFMLKQLFPQLRLFMVTASEECPLKLLKIVLPFELALENTDYPLAVSDYYAEMTSAAIPESVRSALKRDFELYKKKMFE</sequence>
<gene>
    <name evidence="1" type="ORF">BacF7301_12300</name>
</gene>
<name>A0A6H0KQR1_9BACE</name>
<proteinExistence type="predicted"/>
<dbReference type="KEGG" id="bfc:BacF7301_12300"/>
<evidence type="ECO:0000313" key="2">
    <source>
        <dbReference type="Proteomes" id="UP000501780"/>
    </source>
</evidence>
<dbReference type="AlphaFoldDB" id="A0A6H0KQR1"/>
<dbReference type="RefSeq" id="WP_167963183.1">
    <property type="nucleotide sequence ID" value="NZ_CP050831.1"/>
</dbReference>
<dbReference type="EMBL" id="CP050831">
    <property type="protein sequence ID" value="QIU94878.1"/>
    <property type="molecule type" value="Genomic_DNA"/>
</dbReference>
<keyword evidence="2" id="KW-1185">Reference proteome</keyword>